<comment type="subcellular location">
    <subcellularLocation>
        <location evidence="1">Membrane</location>
        <topology evidence="1">Multi-pass membrane protein</topology>
    </subcellularLocation>
</comment>
<keyword evidence="4 6" id="KW-1133">Transmembrane helix</keyword>
<evidence type="ECO:0000256" key="6">
    <source>
        <dbReference type="SAM" id="Phobius"/>
    </source>
</evidence>
<dbReference type="RefSeq" id="WP_214507389.1">
    <property type="nucleotide sequence ID" value="NZ_JAHEPS010000004.1"/>
</dbReference>
<name>A0ABS5V406_9GAMM</name>
<dbReference type="PANTHER" id="PTHR42893:SF46">
    <property type="entry name" value="PROTEIN DETOXIFICATION 44, CHLOROPLASTIC"/>
    <property type="match status" value="1"/>
</dbReference>
<proteinExistence type="inferred from homology"/>
<feature type="transmembrane region" description="Helical" evidence="6">
    <location>
        <begin position="249"/>
        <end position="266"/>
    </location>
</feature>
<dbReference type="PANTHER" id="PTHR42893">
    <property type="entry name" value="PROTEIN DETOXIFICATION 44, CHLOROPLASTIC-RELATED"/>
    <property type="match status" value="1"/>
</dbReference>
<feature type="transmembrane region" description="Helical" evidence="6">
    <location>
        <begin position="148"/>
        <end position="167"/>
    </location>
</feature>
<evidence type="ECO:0000256" key="4">
    <source>
        <dbReference type="ARBA" id="ARBA00022989"/>
    </source>
</evidence>
<sequence length="424" mass="45451">MMLSNITVPLLGLVDTAIIGHLSAAYYLGGVALGSTLFTLIVWLLGFLRMATTGLTAQAFGAGNAHNQKALLYQGLLLAVLLGSSLVLLHQPLLELVLSLSAASSEVLHYCREYFSVRILSLPLTLANLVMLGWLLGRQSPRAAMWQLILANLVNIALDVLFVLGLGMGVKGAALASVLADVAAFAVAAVFVRRALSHMKAAPIQLTGLFQGLGRLLRLNRDIFIRSLCLQLTFAFMNFKGAGIGDTTVAANAVLLNFLLLVSYALDGIAYYGEAETGAAIGRRDGSALLGAVTLALGWSAMFALLFSAAFALGGDMLIQLMTDISAVQEAALTCLPWLVLMPILAFGSYLFDGVYIGATQGKVMRNSMLLATFGVFLPVWFLSQQQGNHALWLAMSAFMAARSLSLGWHFYRFHGRFIEQQTP</sequence>
<evidence type="ECO:0000256" key="3">
    <source>
        <dbReference type="ARBA" id="ARBA00022692"/>
    </source>
</evidence>
<feature type="transmembrane region" description="Helical" evidence="6">
    <location>
        <begin position="223"/>
        <end position="243"/>
    </location>
</feature>
<evidence type="ECO:0000256" key="5">
    <source>
        <dbReference type="ARBA" id="ARBA00023136"/>
    </source>
</evidence>
<keyword evidence="5 6" id="KW-0472">Membrane</keyword>
<reference evidence="7 8" key="1">
    <citation type="submission" date="2021-05" db="EMBL/GenBank/DDBJ databases">
        <title>Shewanella sp. JM162201.</title>
        <authorList>
            <person name="Xu S."/>
            <person name="Li A."/>
        </authorList>
    </citation>
    <scope>NUCLEOTIDE SEQUENCE [LARGE SCALE GENOMIC DNA]</scope>
    <source>
        <strain evidence="7 8">JM162201</strain>
    </source>
</reference>
<dbReference type="NCBIfam" id="TIGR00797">
    <property type="entry name" value="matE"/>
    <property type="match status" value="1"/>
</dbReference>
<evidence type="ECO:0000256" key="2">
    <source>
        <dbReference type="ARBA" id="ARBA00010199"/>
    </source>
</evidence>
<protein>
    <submittedName>
        <fullName evidence="7">MATE family efflux transporter</fullName>
    </submittedName>
</protein>
<dbReference type="InterPro" id="IPR044644">
    <property type="entry name" value="DinF-like"/>
</dbReference>
<keyword evidence="3 6" id="KW-0812">Transmembrane</keyword>
<dbReference type="InterPro" id="IPR002528">
    <property type="entry name" value="MATE_fam"/>
</dbReference>
<feature type="transmembrane region" description="Helical" evidence="6">
    <location>
        <begin position="26"/>
        <end position="50"/>
    </location>
</feature>
<evidence type="ECO:0000256" key="1">
    <source>
        <dbReference type="ARBA" id="ARBA00004141"/>
    </source>
</evidence>
<feature type="transmembrane region" description="Helical" evidence="6">
    <location>
        <begin position="390"/>
        <end position="412"/>
    </location>
</feature>
<dbReference type="Pfam" id="PF01554">
    <property type="entry name" value="MatE"/>
    <property type="match status" value="1"/>
</dbReference>
<feature type="transmembrane region" description="Helical" evidence="6">
    <location>
        <begin position="331"/>
        <end position="352"/>
    </location>
</feature>
<comment type="caution">
    <text evidence="7">The sequence shown here is derived from an EMBL/GenBank/DDBJ whole genome shotgun (WGS) entry which is preliminary data.</text>
</comment>
<feature type="transmembrane region" description="Helical" evidence="6">
    <location>
        <begin position="114"/>
        <end position="136"/>
    </location>
</feature>
<feature type="transmembrane region" description="Helical" evidence="6">
    <location>
        <begin position="173"/>
        <end position="192"/>
    </location>
</feature>
<gene>
    <name evidence="7" type="ORF">KJI95_11695</name>
</gene>
<dbReference type="Proteomes" id="UP001195903">
    <property type="component" value="Unassembled WGS sequence"/>
</dbReference>
<feature type="transmembrane region" description="Helical" evidence="6">
    <location>
        <begin position="287"/>
        <end position="311"/>
    </location>
</feature>
<feature type="transmembrane region" description="Helical" evidence="6">
    <location>
        <begin position="71"/>
        <end position="94"/>
    </location>
</feature>
<dbReference type="CDD" id="cd13136">
    <property type="entry name" value="MATE_DinF_like"/>
    <property type="match status" value="1"/>
</dbReference>
<evidence type="ECO:0000313" key="7">
    <source>
        <dbReference type="EMBL" id="MBT1445184.1"/>
    </source>
</evidence>
<comment type="similarity">
    <text evidence="2">Belongs to the multi antimicrobial extrusion (MATE) (TC 2.A.66.1) family.</text>
</comment>
<keyword evidence="8" id="KW-1185">Reference proteome</keyword>
<feature type="transmembrane region" description="Helical" evidence="6">
    <location>
        <begin position="364"/>
        <end position="384"/>
    </location>
</feature>
<accession>A0ABS5V406</accession>
<dbReference type="EMBL" id="JAHEPS010000004">
    <property type="protein sequence ID" value="MBT1445184.1"/>
    <property type="molecule type" value="Genomic_DNA"/>
</dbReference>
<organism evidence="7 8">
    <name type="scientific">Shewanella jiangmenensis</name>
    <dbReference type="NCBI Taxonomy" id="2837387"/>
    <lineage>
        <taxon>Bacteria</taxon>
        <taxon>Pseudomonadati</taxon>
        <taxon>Pseudomonadota</taxon>
        <taxon>Gammaproteobacteria</taxon>
        <taxon>Alteromonadales</taxon>
        <taxon>Shewanellaceae</taxon>
        <taxon>Shewanella</taxon>
    </lineage>
</organism>
<evidence type="ECO:0000313" key="8">
    <source>
        <dbReference type="Proteomes" id="UP001195903"/>
    </source>
</evidence>